<dbReference type="Proteomes" id="UP000800093">
    <property type="component" value="Unassembled WGS sequence"/>
</dbReference>
<sequence>EWLREGWNDEHGFLESVARSTDRSWVLTQIQSFGVLGGEWRYVRRLVLEKGDHVLKCRLVHDWQDSMRHE</sequence>
<evidence type="ECO:0000313" key="2">
    <source>
        <dbReference type="Proteomes" id="UP000800093"/>
    </source>
</evidence>
<keyword evidence="2" id="KW-1185">Reference proteome</keyword>
<organism evidence="1 2">
    <name type="scientific">Lojkania enalia</name>
    <dbReference type="NCBI Taxonomy" id="147567"/>
    <lineage>
        <taxon>Eukaryota</taxon>
        <taxon>Fungi</taxon>
        <taxon>Dikarya</taxon>
        <taxon>Ascomycota</taxon>
        <taxon>Pezizomycotina</taxon>
        <taxon>Dothideomycetes</taxon>
        <taxon>Pleosporomycetidae</taxon>
        <taxon>Pleosporales</taxon>
        <taxon>Pleosporales incertae sedis</taxon>
        <taxon>Lojkania</taxon>
    </lineage>
</organism>
<dbReference type="EMBL" id="ML986671">
    <property type="protein sequence ID" value="KAF2260844.1"/>
    <property type="molecule type" value="Genomic_DNA"/>
</dbReference>
<protein>
    <submittedName>
        <fullName evidence="1">Uncharacterized protein</fullName>
    </submittedName>
</protein>
<comment type="caution">
    <text evidence="1">The sequence shown here is derived from an EMBL/GenBank/DDBJ whole genome shotgun (WGS) entry which is preliminary data.</text>
</comment>
<evidence type="ECO:0000313" key="1">
    <source>
        <dbReference type="EMBL" id="KAF2260844.1"/>
    </source>
</evidence>
<accession>A0A9P4K0W9</accession>
<dbReference type="AlphaFoldDB" id="A0A9P4K0W9"/>
<reference evidence="2" key="1">
    <citation type="journal article" date="2020" name="Stud. Mycol.">
        <title>101 Dothideomycetes genomes: A test case for predicting lifestyles and emergence of pathogens.</title>
        <authorList>
            <person name="Haridas S."/>
            <person name="Albert R."/>
            <person name="Binder M."/>
            <person name="Bloem J."/>
            <person name="LaButti K."/>
            <person name="Salamov A."/>
            <person name="Andreopoulos B."/>
            <person name="Baker S."/>
            <person name="Barry K."/>
            <person name="Bills G."/>
            <person name="Bluhm B."/>
            <person name="Cannon C."/>
            <person name="Castanera R."/>
            <person name="Culley D."/>
            <person name="Daum C."/>
            <person name="Ezra D."/>
            <person name="Gonzalez J."/>
            <person name="Henrissat B."/>
            <person name="Kuo A."/>
            <person name="Liang C."/>
            <person name="Lipzen A."/>
            <person name="Lutzoni F."/>
            <person name="Magnuson J."/>
            <person name="Mondo S."/>
            <person name="Nolan M."/>
            <person name="Ohm R."/>
            <person name="Pangilinan J."/>
            <person name="Park H.-J."/>
            <person name="Ramirez L."/>
            <person name="Alfaro M."/>
            <person name="Sun H."/>
            <person name="Tritt A."/>
            <person name="Yoshinaga Y."/>
            <person name="Zwiers L.-H."/>
            <person name="Turgeon B."/>
            <person name="Goodwin S."/>
            <person name="Spatafora J."/>
            <person name="Crous P."/>
            <person name="Grigoriev I."/>
        </authorList>
    </citation>
    <scope>NUCLEOTIDE SEQUENCE [LARGE SCALE GENOMIC DNA]</scope>
    <source>
        <strain evidence="2">CBS 304.66</strain>
    </source>
</reference>
<proteinExistence type="predicted"/>
<dbReference type="OrthoDB" id="425354at2759"/>
<gene>
    <name evidence="1" type="ORF">CC78DRAFT_471870</name>
</gene>
<name>A0A9P4K0W9_9PLEO</name>
<feature type="non-terminal residue" evidence="1">
    <location>
        <position position="1"/>
    </location>
</feature>